<reference evidence="1 2" key="1">
    <citation type="journal article" date="2019" name="Genome Biol. Evol.">
        <title>Insights into the evolution of the New World diploid cottons (Gossypium, subgenus Houzingenia) based on genome sequencing.</title>
        <authorList>
            <person name="Grover C.E."/>
            <person name="Arick M.A. 2nd"/>
            <person name="Thrash A."/>
            <person name="Conover J.L."/>
            <person name="Sanders W.S."/>
            <person name="Peterson D.G."/>
            <person name="Frelichowski J.E."/>
            <person name="Scheffler J.A."/>
            <person name="Scheffler B.E."/>
            <person name="Wendel J.F."/>
        </authorList>
    </citation>
    <scope>NUCLEOTIDE SEQUENCE [LARGE SCALE GENOMIC DNA]</scope>
    <source>
        <strain evidence="1">6</strain>
        <tissue evidence="1">Leaf</tissue>
    </source>
</reference>
<gene>
    <name evidence="1" type="ORF">Goarm_021558</name>
</gene>
<dbReference type="CDD" id="cd06222">
    <property type="entry name" value="RNase_H_like"/>
    <property type="match status" value="1"/>
</dbReference>
<dbReference type="EMBL" id="JABFAE010000003">
    <property type="protein sequence ID" value="MBA0824925.1"/>
    <property type="molecule type" value="Genomic_DNA"/>
</dbReference>
<name>A0A7J9IUR9_9ROSI</name>
<dbReference type="Proteomes" id="UP000593575">
    <property type="component" value="Unassembled WGS sequence"/>
</dbReference>
<proteinExistence type="predicted"/>
<protein>
    <recommendedName>
        <fullName evidence="3">RNase H type-1 domain-containing protein</fullName>
    </recommendedName>
</protein>
<organism evidence="1 2">
    <name type="scientific">Gossypium armourianum</name>
    <dbReference type="NCBI Taxonomy" id="34283"/>
    <lineage>
        <taxon>Eukaryota</taxon>
        <taxon>Viridiplantae</taxon>
        <taxon>Streptophyta</taxon>
        <taxon>Embryophyta</taxon>
        <taxon>Tracheophyta</taxon>
        <taxon>Spermatophyta</taxon>
        <taxon>Magnoliopsida</taxon>
        <taxon>eudicotyledons</taxon>
        <taxon>Gunneridae</taxon>
        <taxon>Pentapetalae</taxon>
        <taxon>rosids</taxon>
        <taxon>malvids</taxon>
        <taxon>Malvales</taxon>
        <taxon>Malvaceae</taxon>
        <taxon>Malvoideae</taxon>
        <taxon>Gossypium</taxon>
    </lineage>
</organism>
<keyword evidence="2" id="KW-1185">Reference proteome</keyword>
<dbReference type="PANTHER" id="PTHR47723">
    <property type="entry name" value="OS05G0353850 PROTEIN"/>
    <property type="match status" value="1"/>
</dbReference>
<evidence type="ECO:0008006" key="3">
    <source>
        <dbReference type="Google" id="ProtNLM"/>
    </source>
</evidence>
<accession>A0A7J9IUR9</accession>
<comment type="caution">
    <text evidence="1">The sequence shown here is derived from an EMBL/GenBank/DDBJ whole genome shotgun (WGS) entry which is preliminary data.</text>
</comment>
<dbReference type="AlphaFoldDB" id="A0A7J9IUR9"/>
<evidence type="ECO:0000313" key="2">
    <source>
        <dbReference type="Proteomes" id="UP000593575"/>
    </source>
</evidence>
<sequence>MVRQFVWGSSNCGKKVVSWDNICQPREHGSLGFRNLPCEGLATYLGEPASVSGGWEDYQTVLLSDMVIDVGDWNLDLFRLWLLEKVIRRIVGIPPPHETAGVDKVIWGGTSTGRGHVIEPCKATPFPILIRNQVCLNIDGVRHEVGFAAVGGIVRDLNGKWLFGFNSYLESCSSNSLEAVKDIQESSVEGSNSALLRRIHQLLLRFGCWSICHMHREDNQDVDSLVNMVHERRHRLLMFKVSSFRRRS</sequence>
<dbReference type="PANTHER" id="PTHR47723:SF19">
    <property type="entry name" value="POLYNUCLEOTIDYL TRANSFERASE, RIBONUCLEASE H-LIKE SUPERFAMILY PROTEIN"/>
    <property type="match status" value="1"/>
</dbReference>
<evidence type="ECO:0000313" key="1">
    <source>
        <dbReference type="EMBL" id="MBA0824925.1"/>
    </source>
</evidence>
<dbReference type="InterPro" id="IPR044730">
    <property type="entry name" value="RNase_H-like_dom_plant"/>
</dbReference>
<dbReference type="InterPro" id="IPR053151">
    <property type="entry name" value="RNase_H-like"/>
</dbReference>